<keyword evidence="1" id="KW-0805">Transcription regulation</keyword>
<comment type="caution">
    <text evidence="5">The sequence shown here is derived from an EMBL/GenBank/DDBJ whole genome shotgun (WGS) entry which is preliminary data.</text>
</comment>
<dbReference type="Pfam" id="PF12833">
    <property type="entry name" value="HTH_18"/>
    <property type="match status" value="1"/>
</dbReference>
<evidence type="ECO:0000256" key="2">
    <source>
        <dbReference type="ARBA" id="ARBA00023125"/>
    </source>
</evidence>
<dbReference type="SUPFAM" id="SSF46689">
    <property type="entry name" value="Homeodomain-like"/>
    <property type="match status" value="1"/>
</dbReference>
<dbReference type="SMART" id="SM00342">
    <property type="entry name" value="HTH_ARAC"/>
    <property type="match status" value="1"/>
</dbReference>
<dbReference type="Gene3D" id="1.10.10.60">
    <property type="entry name" value="Homeodomain-like"/>
    <property type="match status" value="1"/>
</dbReference>
<proteinExistence type="predicted"/>
<dbReference type="GO" id="GO:0003700">
    <property type="term" value="F:DNA-binding transcription factor activity"/>
    <property type="evidence" value="ECO:0007669"/>
    <property type="project" value="InterPro"/>
</dbReference>
<dbReference type="SUPFAM" id="SSF51215">
    <property type="entry name" value="Regulatory protein AraC"/>
    <property type="match status" value="1"/>
</dbReference>
<dbReference type="PANTHER" id="PTHR43280">
    <property type="entry name" value="ARAC-FAMILY TRANSCRIPTIONAL REGULATOR"/>
    <property type="match status" value="1"/>
</dbReference>
<evidence type="ECO:0000259" key="4">
    <source>
        <dbReference type="PROSITE" id="PS01124"/>
    </source>
</evidence>
<reference evidence="5 6" key="1">
    <citation type="submission" date="2015-01" db="EMBL/GenBank/DDBJ databases">
        <title>Comparative genomics of non-oral Prevotella species.</title>
        <authorList>
            <person name="Accetto T."/>
            <person name="Nograsek B."/>
            <person name="Avgustin G."/>
        </authorList>
    </citation>
    <scope>NUCLEOTIDE SEQUENCE [LARGE SCALE GENOMIC DNA]</scope>
    <source>
        <strain evidence="5 6">P5-119</strain>
    </source>
</reference>
<dbReference type="AlphaFoldDB" id="A0A0D0IW28"/>
<dbReference type="PANTHER" id="PTHR43280:SF32">
    <property type="entry name" value="TRANSCRIPTIONAL REGULATORY PROTEIN"/>
    <property type="match status" value="1"/>
</dbReference>
<dbReference type="InterPro" id="IPR037923">
    <property type="entry name" value="HTH-like"/>
</dbReference>
<dbReference type="RefSeq" id="WP_042517991.1">
    <property type="nucleotide sequence ID" value="NZ_JXQI01000055.1"/>
</dbReference>
<sequence>MINEIDHISVESAMQVYNGPSIEHDLLVFDDFEELPVIGIPKRMDCIFLAVCLGGEAHYTVDTEERTVKANDVIIISEGQVLNNSWFSDDLSGIAIMMSEDFFNEVIKGVHDLSSLFLFSRSHPVFELSAEEVETLMTYLRIIKHKVETTDHHFRRDVVRSLMAAMIYDISHVMYGVQQGDKRKQTRAESIFTEFIRLVEQNFRAERRVSWYAERLCITPKYLSETVKTISHRTPNEWIDKYVTLELRVQLKNTSKSIKEIAKDLNFPNQSFLGKYFKEHVGMSPSAYRKS</sequence>
<evidence type="ECO:0000256" key="3">
    <source>
        <dbReference type="ARBA" id="ARBA00023163"/>
    </source>
</evidence>
<dbReference type="PROSITE" id="PS01124">
    <property type="entry name" value="HTH_ARAC_FAMILY_2"/>
    <property type="match status" value="1"/>
</dbReference>
<keyword evidence="2" id="KW-0238">DNA-binding</keyword>
<protein>
    <submittedName>
        <fullName evidence="5">AraC family transcriptional regulator</fullName>
    </submittedName>
</protein>
<name>A0A0D0IW28_9BACT</name>
<dbReference type="InterPro" id="IPR009057">
    <property type="entry name" value="Homeodomain-like_sf"/>
</dbReference>
<feature type="domain" description="HTH araC/xylS-type" evidence="4">
    <location>
        <begin position="193"/>
        <end position="291"/>
    </location>
</feature>
<dbReference type="InterPro" id="IPR018060">
    <property type="entry name" value="HTH_AraC"/>
</dbReference>
<keyword evidence="3" id="KW-0804">Transcription</keyword>
<gene>
    <name evidence="5" type="ORF">ST44_02920</name>
</gene>
<organism evidence="5 6">
    <name type="scientific">Prevotella pectinovora</name>
    <dbReference type="NCBI Taxonomy" id="1602169"/>
    <lineage>
        <taxon>Bacteria</taxon>
        <taxon>Pseudomonadati</taxon>
        <taxon>Bacteroidota</taxon>
        <taxon>Bacteroidia</taxon>
        <taxon>Bacteroidales</taxon>
        <taxon>Prevotellaceae</taxon>
        <taxon>Prevotella</taxon>
    </lineage>
</organism>
<dbReference type="STRING" id="1602171.ST44_02920"/>
<dbReference type="EMBL" id="JXQK01000031">
    <property type="protein sequence ID" value="KIP64196.1"/>
    <property type="molecule type" value="Genomic_DNA"/>
</dbReference>
<dbReference type="GO" id="GO:0043565">
    <property type="term" value="F:sequence-specific DNA binding"/>
    <property type="evidence" value="ECO:0007669"/>
    <property type="project" value="InterPro"/>
</dbReference>
<evidence type="ECO:0000256" key="1">
    <source>
        <dbReference type="ARBA" id="ARBA00023015"/>
    </source>
</evidence>
<keyword evidence="6" id="KW-1185">Reference proteome</keyword>
<dbReference type="OrthoDB" id="1372329at2"/>
<evidence type="ECO:0000313" key="5">
    <source>
        <dbReference type="EMBL" id="KIP64196.1"/>
    </source>
</evidence>
<accession>A0A0D0IW28</accession>
<evidence type="ECO:0000313" key="6">
    <source>
        <dbReference type="Proteomes" id="UP000032046"/>
    </source>
</evidence>
<dbReference type="Proteomes" id="UP000032046">
    <property type="component" value="Unassembled WGS sequence"/>
</dbReference>